<dbReference type="AlphaFoldDB" id="A0AAF5PI61"/>
<evidence type="ECO:0000256" key="2">
    <source>
        <dbReference type="ARBA" id="ARBA00022723"/>
    </source>
</evidence>
<dbReference type="InterPro" id="IPR051458">
    <property type="entry name" value="Cyt/Met_Dipeptidase"/>
</dbReference>
<keyword evidence="4" id="KW-0732">Signal</keyword>
<evidence type="ECO:0000256" key="4">
    <source>
        <dbReference type="SAM" id="SignalP"/>
    </source>
</evidence>
<dbReference type="Pfam" id="PF01546">
    <property type="entry name" value="Peptidase_M20"/>
    <property type="match status" value="1"/>
</dbReference>
<accession>A0AAF5PI61</accession>
<feature type="chain" id="PRO_5042087362" evidence="4">
    <location>
        <begin position="27"/>
        <end position="358"/>
    </location>
</feature>
<reference evidence="5" key="1">
    <citation type="submission" date="2015-03" db="EMBL/GenBank/DDBJ databases">
        <title>Wuchereria bancrofti Genome Sequencing Papua New Guinea Strain.</title>
        <authorList>
            <person name="Small S.T."/>
            <person name="Serre D."/>
            <person name="Zimmerman P.A."/>
        </authorList>
    </citation>
    <scope>NUCLEOTIDE SEQUENCE [LARGE SCALE GENOMIC DNA]</scope>
    <source>
        <strain evidence="5">pt0022</strain>
    </source>
</reference>
<organism evidence="5 6">
    <name type="scientific">Wuchereria bancrofti</name>
    <dbReference type="NCBI Taxonomy" id="6293"/>
    <lineage>
        <taxon>Eukaryota</taxon>
        <taxon>Metazoa</taxon>
        <taxon>Ecdysozoa</taxon>
        <taxon>Nematoda</taxon>
        <taxon>Chromadorea</taxon>
        <taxon>Rhabditida</taxon>
        <taxon>Spirurina</taxon>
        <taxon>Spiruromorpha</taxon>
        <taxon>Filarioidea</taxon>
        <taxon>Onchocercidae</taxon>
        <taxon>Wuchereria</taxon>
    </lineage>
</organism>
<protein>
    <submittedName>
        <fullName evidence="6">Uncharacterized protein</fullName>
    </submittedName>
</protein>
<evidence type="ECO:0000313" key="6">
    <source>
        <dbReference type="WBParaSite" id="mrna-Wban_00965"/>
    </source>
</evidence>
<dbReference type="WBParaSite" id="mrna-Wban_00965">
    <property type="protein sequence ID" value="mrna-Wban_00965"/>
    <property type="gene ID" value="Wban_00965"/>
</dbReference>
<feature type="signal peptide" evidence="4">
    <location>
        <begin position="1"/>
        <end position="26"/>
    </location>
</feature>
<dbReference type="GO" id="GO:0046872">
    <property type="term" value="F:metal ion binding"/>
    <property type="evidence" value="ECO:0007669"/>
    <property type="project" value="UniProtKB-KW"/>
</dbReference>
<keyword evidence="1" id="KW-0645">Protease</keyword>
<dbReference type="Proteomes" id="UP000093561">
    <property type="component" value="Unassembled WGS sequence"/>
</dbReference>
<dbReference type="SUPFAM" id="SSF53187">
    <property type="entry name" value="Zn-dependent exopeptidases"/>
    <property type="match status" value="1"/>
</dbReference>
<dbReference type="GO" id="GO:0008233">
    <property type="term" value="F:peptidase activity"/>
    <property type="evidence" value="ECO:0007669"/>
    <property type="project" value="UniProtKB-KW"/>
</dbReference>
<dbReference type="PANTHER" id="PTHR43270">
    <property type="entry name" value="BETA-ALA-HIS DIPEPTIDASE"/>
    <property type="match status" value="1"/>
</dbReference>
<dbReference type="GO" id="GO:0006508">
    <property type="term" value="P:proteolysis"/>
    <property type="evidence" value="ECO:0007669"/>
    <property type="project" value="UniProtKB-KW"/>
</dbReference>
<sequence>MQLPCSFLLCQLACQLFAGNFGYCHGAMDLYHKFAQRKNTAGIRVVDTLITRVAFMCADMYIQREERKEVDTSQKKFVERLREAFAIPSISGQPQRRADVIHGPVDEDGTTIILSAIFRSKLGANVELCDIGKQTLSDGSIINLPLVLFGTLDNNKAKKTLLIYDHLDVQPAKNLDEFFSPVEQDGKLYGRGSTDDKGPVIAWTNALETLRKCEIPIPYTTLEHVLPSKKQKLLGDVNCNIEHYCSTHVNTNAVVALKRMISEVSIGFIRDQYPYKNTPFVHYYDFEAMEKSDSLGLEEILAKKNTFLNNVNFTCISDSYWLGKTKPCISYGLRLSRLSLDFVIYVLCLGVLATISSR</sequence>
<keyword evidence="2" id="KW-0479">Metal-binding</keyword>
<keyword evidence="3" id="KW-0378">Hydrolase</keyword>
<dbReference type="InterPro" id="IPR002933">
    <property type="entry name" value="Peptidase_M20"/>
</dbReference>
<reference evidence="6" key="3">
    <citation type="submission" date="2024-02" db="UniProtKB">
        <authorList>
            <consortium name="WormBaseParasite"/>
        </authorList>
    </citation>
    <scope>IDENTIFICATION</scope>
    <source>
        <strain evidence="6">pt0022</strain>
    </source>
</reference>
<reference evidence="5" key="2">
    <citation type="journal article" date="2016" name="Mol. Ecol.">
        <title>Population genomics of the filarial nematode parasite Wuchereria bancrofti from mosquitoes.</title>
        <authorList>
            <person name="Small S.T."/>
            <person name="Reimer L.J."/>
            <person name="Tisch D.J."/>
            <person name="King C.L."/>
            <person name="Christensen B.M."/>
            <person name="Siba P.M."/>
            <person name="Kazura J.W."/>
            <person name="Serre D."/>
            <person name="Zimmerman P.A."/>
        </authorList>
    </citation>
    <scope>NUCLEOTIDE SEQUENCE</scope>
    <source>
        <strain evidence="5">pt0022</strain>
    </source>
</reference>
<evidence type="ECO:0000256" key="1">
    <source>
        <dbReference type="ARBA" id="ARBA00022670"/>
    </source>
</evidence>
<dbReference type="Gene3D" id="3.40.630.10">
    <property type="entry name" value="Zn peptidases"/>
    <property type="match status" value="1"/>
</dbReference>
<proteinExistence type="predicted"/>
<evidence type="ECO:0000313" key="5">
    <source>
        <dbReference type="Proteomes" id="UP000093561"/>
    </source>
</evidence>
<evidence type="ECO:0000256" key="3">
    <source>
        <dbReference type="ARBA" id="ARBA00022801"/>
    </source>
</evidence>
<dbReference type="PANTHER" id="PTHR43270:SF4">
    <property type="entry name" value="CARNOSINE DIPEPTIDASE 2, ISOFORM A"/>
    <property type="match status" value="1"/>
</dbReference>
<name>A0AAF5PI61_WUCBA</name>